<dbReference type="Gene3D" id="1.10.1200.10">
    <property type="entry name" value="ACP-like"/>
    <property type="match status" value="1"/>
</dbReference>
<comment type="caution">
    <text evidence="2">The sequence shown here is derived from an EMBL/GenBank/DDBJ whole genome shotgun (WGS) entry which is preliminary data.</text>
</comment>
<protein>
    <submittedName>
        <fullName evidence="2">Acyl carrier protein (ACP1)</fullName>
    </submittedName>
</protein>
<reference evidence="3" key="1">
    <citation type="submission" date="2015-06" db="EMBL/GenBank/DDBJ databases">
        <title>Comparative genomics of Burkholderia leaf nodule symbionts.</title>
        <authorList>
            <person name="Carlier A."/>
            <person name="Eberl L."/>
            <person name="Pinto-Carbo M."/>
        </authorList>
    </citation>
    <scope>NUCLEOTIDE SEQUENCE [LARGE SCALE GENOMIC DNA]</scope>
    <source>
        <strain evidence="3">UZHbot4</strain>
    </source>
</reference>
<feature type="domain" description="Carrier" evidence="1">
    <location>
        <begin position="2"/>
        <end position="85"/>
    </location>
</feature>
<dbReference type="NCBIfam" id="NF006617">
    <property type="entry name" value="PRK09184.1"/>
    <property type="match status" value="1"/>
</dbReference>
<evidence type="ECO:0000313" key="2">
    <source>
        <dbReference type="EMBL" id="KND60242.1"/>
    </source>
</evidence>
<dbReference type="Proteomes" id="UP000036959">
    <property type="component" value="Unassembled WGS sequence"/>
</dbReference>
<dbReference type="PROSITE" id="PS50075">
    <property type="entry name" value="CARRIER"/>
    <property type="match status" value="1"/>
</dbReference>
<sequence length="99" mass="10685">MDQLKLEIKTLMIDALDLEGMKPEDIADDAPIFSTDGIGLDSIDALEIGILLQKHYGLTIAANDPQARDYFRSIDTLAAFVASQRVNGDSNSFGNGVQA</sequence>
<name>A0A0L0MC09_9BURK</name>
<dbReference type="PATRIC" id="fig|242163.4.peg.6397"/>
<dbReference type="InterPro" id="IPR036736">
    <property type="entry name" value="ACP-like_sf"/>
</dbReference>
<dbReference type="EMBL" id="LFJJ01000073">
    <property type="protein sequence ID" value="KND60242.1"/>
    <property type="molecule type" value="Genomic_DNA"/>
</dbReference>
<accession>A0A0L0MC09</accession>
<dbReference type="Pfam" id="PF00550">
    <property type="entry name" value="PP-binding"/>
    <property type="match status" value="1"/>
</dbReference>
<proteinExistence type="predicted"/>
<dbReference type="AlphaFoldDB" id="A0A0L0MC09"/>
<evidence type="ECO:0000313" key="3">
    <source>
        <dbReference type="Proteomes" id="UP000036959"/>
    </source>
</evidence>
<gene>
    <name evidence="2" type="ORF">BVER_02555c</name>
</gene>
<dbReference type="SUPFAM" id="SSF47336">
    <property type="entry name" value="ACP-like"/>
    <property type="match status" value="1"/>
</dbReference>
<keyword evidence="3" id="KW-1185">Reference proteome</keyword>
<dbReference type="OrthoDB" id="9803943at2"/>
<dbReference type="RefSeq" id="WP_050453883.1">
    <property type="nucleotide sequence ID" value="NZ_LFJJ01000073.1"/>
</dbReference>
<evidence type="ECO:0000259" key="1">
    <source>
        <dbReference type="PROSITE" id="PS50075"/>
    </source>
</evidence>
<organism evidence="2 3">
    <name type="scientific">Candidatus Burkholderia verschuerenii</name>
    <dbReference type="NCBI Taxonomy" id="242163"/>
    <lineage>
        <taxon>Bacteria</taxon>
        <taxon>Pseudomonadati</taxon>
        <taxon>Pseudomonadota</taxon>
        <taxon>Betaproteobacteria</taxon>
        <taxon>Burkholderiales</taxon>
        <taxon>Burkholderiaceae</taxon>
        <taxon>Burkholderia</taxon>
    </lineage>
</organism>
<dbReference type="InterPro" id="IPR009081">
    <property type="entry name" value="PP-bd_ACP"/>
</dbReference>